<evidence type="ECO:0000313" key="2">
    <source>
        <dbReference type="EMBL" id="KXH34318.1"/>
    </source>
</evidence>
<feature type="region of interest" description="Disordered" evidence="1">
    <location>
        <begin position="51"/>
        <end position="71"/>
    </location>
</feature>
<feature type="compositionally biased region" description="Acidic residues" evidence="1">
    <location>
        <begin position="1"/>
        <end position="11"/>
    </location>
</feature>
<organism evidence="2 3">
    <name type="scientific">Colletotrichum nymphaeae SA-01</name>
    <dbReference type="NCBI Taxonomy" id="1460502"/>
    <lineage>
        <taxon>Eukaryota</taxon>
        <taxon>Fungi</taxon>
        <taxon>Dikarya</taxon>
        <taxon>Ascomycota</taxon>
        <taxon>Pezizomycotina</taxon>
        <taxon>Sordariomycetes</taxon>
        <taxon>Hypocreomycetidae</taxon>
        <taxon>Glomerellales</taxon>
        <taxon>Glomerellaceae</taxon>
        <taxon>Colletotrichum</taxon>
        <taxon>Colletotrichum acutatum species complex</taxon>
    </lineage>
</organism>
<feature type="compositionally biased region" description="Low complexity" evidence="1">
    <location>
        <begin position="598"/>
        <end position="616"/>
    </location>
</feature>
<accession>A0A135SEH4</accession>
<keyword evidence="3" id="KW-1185">Reference proteome</keyword>
<dbReference type="OrthoDB" id="4837923at2759"/>
<dbReference type="Proteomes" id="UP000070054">
    <property type="component" value="Unassembled WGS sequence"/>
</dbReference>
<feature type="region of interest" description="Disordered" evidence="1">
    <location>
        <begin position="598"/>
        <end position="679"/>
    </location>
</feature>
<dbReference type="AlphaFoldDB" id="A0A135SEH4"/>
<gene>
    <name evidence="2" type="ORF">CNYM01_01123</name>
</gene>
<feature type="region of interest" description="Disordered" evidence="1">
    <location>
        <begin position="1"/>
        <end position="24"/>
    </location>
</feature>
<dbReference type="EMBL" id="JEMN01001530">
    <property type="protein sequence ID" value="KXH34318.1"/>
    <property type="molecule type" value="Genomic_DNA"/>
</dbReference>
<comment type="caution">
    <text evidence="2">The sequence shown here is derived from an EMBL/GenBank/DDBJ whole genome shotgun (WGS) entry which is preliminary data.</text>
</comment>
<feature type="region of interest" description="Disordered" evidence="1">
    <location>
        <begin position="440"/>
        <end position="472"/>
    </location>
</feature>
<feature type="region of interest" description="Disordered" evidence="1">
    <location>
        <begin position="142"/>
        <end position="215"/>
    </location>
</feature>
<sequence>MNAPSEFDDEEFRTAPSTREHSLSVNRSPIVTQLPGVFVPSCHNGTVIYPTTTQRDPNLARRPSIVPPGPPTTLDCSLLSNGDVETMTWAPQASPVFRRPSRCMSMDQTRTQAHNHCLPPAAAEAVTKGNLSGILGNKCLASESQNSSSRKMNHRSGPGLTANIQHGQTTMPIRDRRDISGSHSSINARHSRHSSRSEHISGTPRRSGHSIWGKPNTLMQQIMGKVRVRLAGQRRTPDISPSDPDGGTPCNEASCQYVLTDDQVQDVVEIVFKEMCKHSPIMEDAIKTQRATDPAVQTKLARKPSFLKTAIELQPARAADTATTINEPETSFFNRSATDGQVRSRSVARPAPITTIVSRDSITDIRWLADTLAEHSDQIREPVSGASEVQTSAVSQTNSSMFNVSSIIEGLSRASDSDAVSETPDFHGFSLASQLVGELDRQKENVKESSVDDEASSITSCPSLPQRHCTDEWQSTPASLITLEHEDKDKVNMYHLGIDARLGSVAPSSKDSPHRDSEHPTSHEVDLPLDDPASVKTKPSPRGSEALSDSVACSENKASGQLAKNPRRRSAHFAEPLVQDTRKPEPGFMQQITRKISSVFQSSPSSSRTTRVPAPSEVDNEVTGKAAGELGASRPAAGTGGPGVDCLSEPEPDAVYQAMVLSKPTKDKKQRRSTCSEDYIPHTCVDDLSTSGMLSPNIQ</sequence>
<feature type="region of interest" description="Disordered" evidence="1">
    <location>
        <begin position="503"/>
        <end position="580"/>
    </location>
</feature>
<evidence type="ECO:0000313" key="3">
    <source>
        <dbReference type="Proteomes" id="UP000070054"/>
    </source>
</evidence>
<name>A0A135SEH4_9PEZI</name>
<reference evidence="2 3" key="1">
    <citation type="submission" date="2014-02" db="EMBL/GenBank/DDBJ databases">
        <title>The genome sequence of Colletotrichum nymphaeae SA-01.</title>
        <authorList>
            <person name="Baroncelli R."/>
            <person name="Thon M.R."/>
        </authorList>
    </citation>
    <scope>NUCLEOTIDE SEQUENCE [LARGE SCALE GENOMIC DNA]</scope>
    <source>
        <strain evidence="2 3">SA-01</strain>
    </source>
</reference>
<protein>
    <submittedName>
        <fullName evidence="2">Uncharacterized protein</fullName>
    </submittedName>
</protein>
<feature type="compositionally biased region" description="Basic and acidic residues" evidence="1">
    <location>
        <begin position="440"/>
        <end position="450"/>
    </location>
</feature>
<feature type="compositionally biased region" description="Polar residues" evidence="1">
    <location>
        <begin position="162"/>
        <end position="171"/>
    </location>
</feature>
<proteinExistence type="predicted"/>
<evidence type="ECO:0000256" key="1">
    <source>
        <dbReference type="SAM" id="MobiDB-lite"/>
    </source>
</evidence>
<feature type="compositionally biased region" description="Basic and acidic residues" evidence="1">
    <location>
        <begin position="511"/>
        <end position="526"/>
    </location>
</feature>